<dbReference type="Pfam" id="PF17372">
    <property type="entry name" value="DUF5394"/>
    <property type="match status" value="1"/>
</dbReference>
<keyword evidence="1" id="KW-0175">Coiled coil</keyword>
<name>A0ABZ0ULB4_9RICK</name>
<reference evidence="2 3" key="1">
    <citation type="submission" date="2022-11" db="EMBL/GenBank/DDBJ databases">
        <title>Host association and intracellularity evolved multiple times independently in the Rickettsiales.</title>
        <authorList>
            <person name="Castelli M."/>
            <person name="Nardi T."/>
            <person name="Gammuto L."/>
            <person name="Bellinzona G."/>
            <person name="Sabaneyeva E."/>
            <person name="Potekhin A."/>
            <person name="Serra V."/>
            <person name="Petroni G."/>
            <person name="Sassera D."/>
        </authorList>
    </citation>
    <scope>NUCLEOTIDE SEQUENCE [LARGE SCALE GENOMIC DNA]</scope>
    <source>
        <strain evidence="2 3">NDG2</strain>
    </source>
</reference>
<proteinExistence type="predicted"/>
<keyword evidence="3" id="KW-1185">Reference proteome</keyword>
<evidence type="ECO:0000256" key="1">
    <source>
        <dbReference type="SAM" id="Coils"/>
    </source>
</evidence>
<evidence type="ECO:0000313" key="2">
    <source>
        <dbReference type="EMBL" id="WPX96938.1"/>
    </source>
</evidence>
<organism evidence="2 3">
    <name type="scientific">Candidatus Bandiella euplotis</name>
    <dbReference type="NCBI Taxonomy" id="1664265"/>
    <lineage>
        <taxon>Bacteria</taxon>
        <taxon>Pseudomonadati</taxon>
        <taxon>Pseudomonadota</taxon>
        <taxon>Alphaproteobacteria</taxon>
        <taxon>Rickettsiales</taxon>
        <taxon>Candidatus Midichloriaceae</taxon>
        <taxon>Candidatus Bandiella</taxon>
    </lineage>
</organism>
<feature type="coiled-coil region" evidence="1">
    <location>
        <begin position="85"/>
        <end position="112"/>
    </location>
</feature>
<dbReference type="RefSeq" id="WP_323732611.1">
    <property type="nucleotide sequence ID" value="NZ_CP110820.1"/>
</dbReference>
<gene>
    <name evidence="2" type="ORF">Bandiella_01074</name>
</gene>
<sequence length="191" mass="22018">MEKYSSDDTKKVEDLDPEVLADAVAIARKLQVEMEMNGLSLADNLSKHKEQLIGLLQYLLLNQNNPNMDTSLVEFLEKILNITKSKDKDKSKKQEEEKEEKLTEEQKKLRYQRIIYEAYKILNPERIAGETSLENFVSNIITRGIAIAREYDGAQYEKHFEKKELDNLESYKESFVEKLRASGQRGGGKGL</sequence>
<dbReference type="Proteomes" id="UP001327219">
    <property type="component" value="Chromosome"/>
</dbReference>
<protein>
    <submittedName>
        <fullName evidence="2">Uncharacterized protein</fullName>
    </submittedName>
</protein>
<accession>A0ABZ0ULB4</accession>
<dbReference type="InterPro" id="IPR020171">
    <property type="entry name" value="Uncharacterised_RC0039"/>
</dbReference>
<dbReference type="EMBL" id="CP110820">
    <property type="protein sequence ID" value="WPX96938.1"/>
    <property type="molecule type" value="Genomic_DNA"/>
</dbReference>
<evidence type="ECO:0000313" key="3">
    <source>
        <dbReference type="Proteomes" id="UP001327219"/>
    </source>
</evidence>